<keyword evidence="8" id="KW-0411">Iron-sulfur</keyword>
<evidence type="ECO:0000256" key="1">
    <source>
        <dbReference type="ARBA" id="ARBA00007023"/>
    </source>
</evidence>
<dbReference type="SUPFAM" id="SSF54292">
    <property type="entry name" value="2Fe-2S ferredoxin-like"/>
    <property type="match status" value="1"/>
</dbReference>
<keyword evidence="3" id="KW-0001">2Fe-2S</keyword>
<dbReference type="PROSITE" id="PS51839">
    <property type="entry name" value="4FE4S_HC3"/>
    <property type="match status" value="1"/>
</dbReference>
<dbReference type="Pfam" id="PF12838">
    <property type="entry name" value="Fer4_7"/>
    <property type="match status" value="1"/>
</dbReference>
<feature type="domain" description="4Fe-4S ferredoxin-type" evidence="10">
    <location>
        <begin position="205"/>
        <end position="233"/>
    </location>
</feature>
<evidence type="ECO:0000256" key="8">
    <source>
        <dbReference type="ARBA" id="ARBA00023014"/>
    </source>
</evidence>
<dbReference type="GO" id="GO:0043546">
    <property type="term" value="F:molybdopterin cofactor binding"/>
    <property type="evidence" value="ECO:0007669"/>
    <property type="project" value="InterPro"/>
</dbReference>
<dbReference type="CDD" id="cd00508">
    <property type="entry name" value="MopB_CT_Fdh-Nap-like"/>
    <property type="match status" value="1"/>
</dbReference>
<dbReference type="InterPro" id="IPR019574">
    <property type="entry name" value="NADH_UbQ_OxRdtase_Gsu_4Fe4S-bd"/>
</dbReference>
<dbReference type="SMART" id="SM00926">
    <property type="entry name" value="Molybdop_Fe4S4"/>
    <property type="match status" value="1"/>
</dbReference>
<feature type="domain" description="4Fe-4S ferredoxin-type" evidence="10">
    <location>
        <begin position="161"/>
        <end position="192"/>
    </location>
</feature>
<dbReference type="Pfam" id="PF13510">
    <property type="entry name" value="Fer2_4"/>
    <property type="match status" value="1"/>
</dbReference>
<keyword evidence="6" id="KW-0560">Oxidoreductase</keyword>
<evidence type="ECO:0000259" key="12">
    <source>
        <dbReference type="PROSITE" id="PS51839"/>
    </source>
</evidence>
<dbReference type="Pfam" id="PF04879">
    <property type="entry name" value="Molybdop_Fe4S4"/>
    <property type="match status" value="1"/>
</dbReference>
<evidence type="ECO:0000256" key="2">
    <source>
        <dbReference type="ARBA" id="ARBA00022485"/>
    </source>
</evidence>
<accession>A0A0F9SER8</accession>
<dbReference type="SUPFAM" id="SSF53706">
    <property type="entry name" value="Formate dehydrogenase/DMSO reductase, domains 1-3"/>
    <property type="match status" value="1"/>
</dbReference>
<evidence type="ECO:0000256" key="3">
    <source>
        <dbReference type="ARBA" id="ARBA00022714"/>
    </source>
</evidence>
<dbReference type="GO" id="GO:0016020">
    <property type="term" value="C:membrane"/>
    <property type="evidence" value="ECO:0007669"/>
    <property type="project" value="TreeGrafter"/>
</dbReference>
<dbReference type="Pfam" id="PF00384">
    <property type="entry name" value="Molybdopterin"/>
    <property type="match status" value="1"/>
</dbReference>
<dbReference type="InterPro" id="IPR006655">
    <property type="entry name" value="Mopterin_OxRdtase_prok_CS"/>
</dbReference>
<dbReference type="InterPro" id="IPR036010">
    <property type="entry name" value="2Fe-2S_ferredoxin-like_sf"/>
</dbReference>
<dbReference type="Gene3D" id="2.40.40.20">
    <property type="match status" value="1"/>
</dbReference>
<evidence type="ECO:0000259" key="10">
    <source>
        <dbReference type="PROSITE" id="PS51379"/>
    </source>
</evidence>
<dbReference type="GO" id="GO:0051537">
    <property type="term" value="F:2 iron, 2 sulfur cluster binding"/>
    <property type="evidence" value="ECO:0007669"/>
    <property type="project" value="UniProtKB-KW"/>
</dbReference>
<dbReference type="Gene3D" id="3.30.70.20">
    <property type="match status" value="1"/>
</dbReference>
<dbReference type="Pfam" id="PF10588">
    <property type="entry name" value="NADH-G_4Fe-4S_3"/>
    <property type="match status" value="1"/>
</dbReference>
<dbReference type="FunFam" id="2.20.25.90:FF:000001">
    <property type="entry name" value="Formate dehydrogenase subunit alpha"/>
    <property type="match status" value="1"/>
</dbReference>
<feature type="domain" description="4Fe-4S His(Cys)3-ligated-type" evidence="12">
    <location>
        <begin position="99"/>
        <end position="138"/>
    </location>
</feature>
<protein>
    <submittedName>
        <fullName evidence="13">Uncharacterized protein</fullName>
    </submittedName>
</protein>
<dbReference type="GO" id="GO:0051539">
    <property type="term" value="F:4 iron, 4 sulfur cluster binding"/>
    <property type="evidence" value="ECO:0007669"/>
    <property type="project" value="UniProtKB-KW"/>
</dbReference>
<dbReference type="PROSITE" id="PS51085">
    <property type="entry name" value="2FE2S_FER_2"/>
    <property type="match status" value="1"/>
</dbReference>
<dbReference type="InterPro" id="IPR041924">
    <property type="entry name" value="Formate_Dh-H_N"/>
</dbReference>
<dbReference type="SMART" id="SM00929">
    <property type="entry name" value="NADH-G_4Fe-4S_3"/>
    <property type="match status" value="1"/>
</dbReference>
<dbReference type="InterPro" id="IPR006963">
    <property type="entry name" value="Mopterin_OxRdtase_4Fe-4S_dom"/>
</dbReference>
<dbReference type="PROSITE" id="PS00932">
    <property type="entry name" value="MOLYBDOPTERIN_PROK_3"/>
    <property type="match status" value="1"/>
</dbReference>
<evidence type="ECO:0000256" key="4">
    <source>
        <dbReference type="ARBA" id="ARBA00022723"/>
    </source>
</evidence>
<dbReference type="InterPro" id="IPR017896">
    <property type="entry name" value="4Fe4S_Fe-S-bd"/>
</dbReference>
<name>A0A0F9SER8_9ZZZZ</name>
<dbReference type="GO" id="GO:0003954">
    <property type="term" value="F:NADH dehydrogenase activity"/>
    <property type="evidence" value="ECO:0007669"/>
    <property type="project" value="TreeGrafter"/>
</dbReference>
<sequence length="957" mass="105254">MNIQYFNPNKDYGTPVSLSTTLVTLEIDGVEITAPEGTSVFRAAAMVDINIPKLCASDNLEAFGSCRLCAVEIEGRRGTPASCTTPVAEGMKVTTQNGKLAKLRRNIMELYISDHPLDCLTCPANGDCELQDMAGAVGLRDVRYGFDGANHLVSEKDNSNPYFSFDSTKCIVCSRCVRACEEVQGTFALTIEGRGFDSKVSVGKDTSFMDSDCVSCGACVQACPTSTLMEKSVIEMGQPEHSIVTTCAYCGVGCSFKAEMKGDQVIRMVPYKGGSANHGHSCVKGRFAFGYATHKDRIKHPMIRDAITDPWREVSWEEAIAFSAKRLREVQTQYGRESIGGITSSRCTNEETYLVQKLVRAAFGNNNTDTCARVCHSPTGYGLKATLGESAGTQEFDSVMKSDNILIIGANPTDAHPVFASLMRKRLRQGAELIVADPRHIDILNTPHLKNSLHLPLKPGTNVALINALAHVIVKEGLEDKAFIEKRCDTKEYNTWREFILEPRHSAEHAETITGVPAADIEKAARAYANANNAAIYYGLGVTEHSQGSTMVIGIANLAMVTGNIGKEGGGVNPLRGQNNVQGACDMGSFPHELPGYQHVSDANTRAKFEKMWGVELDDEPGLRIPNMFDSAIAGNFKALYIQGEDIAQSDPDVQHVEAALKSLDCLIVQDIFLNETAKFAHVLLPGSTFLEKNGTFTNAERRINRVRKVMPPVAGKEDWEITMELANALGHPMHYNHPSEIMDEIALLTPTFSGLSYDLLDERGSIQWPCNEENPHGMPTMHVDDFPIGLGRFVLSEYIETQERTSRRFPLVLTTGRILSQYNVGAQTRRTKNQEWHAEDVLELHPSDAELRGIKDNDWVGITSRTGQIVLRAIVSDRMIPGVVYTTFHHPSTGANVVTTDSSDWATNCPEYKVTAVQVEPVTQPSEWQNGFHIFDELQLGLLKEKKEEKVDVGFQ</sequence>
<evidence type="ECO:0000256" key="5">
    <source>
        <dbReference type="ARBA" id="ARBA00022737"/>
    </source>
</evidence>
<dbReference type="GO" id="GO:0022904">
    <property type="term" value="P:respiratory electron transport chain"/>
    <property type="evidence" value="ECO:0007669"/>
    <property type="project" value="TreeGrafter"/>
</dbReference>
<dbReference type="SUPFAM" id="SSF54862">
    <property type="entry name" value="4Fe-4S ferredoxins"/>
    <property type="match status" value="1"/>
</dbReference>
<dbReference type="PROSITE" id="PS00198">
    <property type="entry name" value="4FE4S_FER_1"/>
    <property type="match status" value="1"/>
</dbReference>
<dbReference type="PROSITE" id="PS51379">
    <property type="entry name" value="4FE4S_FER_2"/>
    <property type="match status" value="2"/>
</dbReference>
<feature type="domain" description="4Fe-4S Mo/W bis-MGD-type" evidence="11">
    <location>
        <begin position="240"/>
        <end position="296"/>
    </location>
</feature>
<evidence type="ECO:0000256" key="6">
    <source>
        <dbReference type="ARBA" id="ARBA00023002"/>
    </source>
</evidence>
<dbReference type="Gene3D" id="3.10.20.740">
    <property type="match status" value="1"/>
</dbReference>
<evidence type="ECO:0000256" key="7">
    <source>
        <dbReference type="ARBA" id="ARBA00023004"/>
    </source>
</evidence>
<keyword evidence="2" id="KW-0004">4Fe-4S</keyword>
<dbReference type="FunFam" id="3.10.20.740:FF:000005">
    <property type="entry name" value="NADH:ubiquinone oxidoreductase subunit"/>
    <property type="match status" value="1"/>
</dbReference>
<dbReference type="InterPro" id="IPR006657">
    <property type="entry name" value="MoPterin_dinucl-bd_dom"/>
</dbReference>
<dbReference type="GO" id="GO:0008863">
    <property type="term" value="F:formate dehydrogenase (NAD+) activity"/>
    <property type="evidence" value="ECO:0007669"/>
    <property type="project" value="InterPro"/>
</dbReference>
<keyword evidence="5" id="KW-0677">Repeat</keyword>
<dbReference type="InterPro" id="IPR001041">
    <property type="entry name" value="2Fe-2S_ferredoxin-type"/>
</dbReference>
<dbReference type="InterPro" id="IPR006478">
    <property type="entry name" value="Formate_DH_asu"/>
</dbReference>
<dbReference type="FunFam" id="3.30.70.20:FF:000035">
    <property type="entry name" value="Iron hydrogenase 1"/>
    <property type="match status" value="1"/>
</dbReference>
<dbReference type="CDD" id="cd02753">
    <property type="entry name" value="MopB_Formate-Dh-H"/>
    <property type="match status" value="1"/>
</dbReference>
<dbReference type="CDD" id="cd00207">
    <property type="entry name" value="fer2"/>
    <property type="match status" value="1"/>
</dbReference>
<comment type="similarity">
    <text evidence="1">In the C-terminal section; belongs to the prokaryotic molybdopterin-containing oxidoreductase family.</text>
</comment>
<dbReference type="NCBIfam" id="TIGR01591">
    <property type="entry name" value="Fdh-alpha"/>
    <property type="match status" value="1"/>
</dbReference>
<dbReference type="GO" id="GO:0046872">
    <property type="term" value="F:metal ion binding"/>
    <property type="evidence" value="ECO:0007669"/>
    <property type="project" value="UniProtKB-KW"/>
</dbReference>
<dbReference type="GO" id="GO:0015942">
    <property type="term" value="P:formate metabolic process"/>
    <property type="evidence" value="ECO:0007669"/>
    <property type="project" value="InterPro"/>
</dbReference>
<evidence type="ECO:0000259" key="9">
    <source>
        <dbReference type="PROSITE" id="PS51085"/>
    </source>
</evidence>
<dbReference type="InterPro" id="IPR017900">
    <property type="entry name" value="4Fe4S_Fe_S_CS"/>
</dbReference>
<dbReference type="Gene3D" id="3.40.228.10">
    <property type="entry name" value="Dimethylsulfoxide Reductase, domain 2"/>
    <property type="match status" value="1"/>
</dbReference>
<keyword evidence="4" id="KW-0479">Metal-binding</keyword>
<dbReference type="PANTHER" id="PTHR43105">
    <property type="entry name" value="RESPIRATORY NITRATE REDUCTASE"/>
    <property type="match status" value="1"/>
</dbReference>
<dbReference type="PIRSF" id="PIRSF036643">
    <property type="entry name" value="FDH_alpha"/>
    <property type="match status" value="1"/>
</dbReference>
<gene>
    <name evidence="13" type="ORF">LCGC14_0528560</name>
</gene>
<dbReference type="Gene3D" id="3.40.50.740">
    <property type="match status" value="1"/>
</dbReference>
<dbReference type="EMBL" id="LAZR01000683">
    <property type="protein sequence ID" value="KKN60772.1"/>
    <property type="molecule type" value="Genomic_DNA"/>
</dbReference>
<dbReference type="Gene3D" id="2.20.25.90">
    <property type="entry name" value="ADC-like domains"/>
    <property type="match status" value="1"/>
</dbReference>
<dbReference type="SUPFAM" id="SSF50692">
    <property type="entry name" value="ADC-like"/>
    <property type="match status" value="1"/>
</dbReference>
<dbReference type="PANTHER" id="PTHR43105:SF14">
    <property type="entry name" value="FORMATE DEHYDROGENASE H"/>
    <property type="match status" value="1"/>
</dbReference>
<evidence type="ECO:0000313" key="13">
    <source>
        <dbReference type="EMBL" id="KKN60772.1"/>
    </source>
</evidence>
<dbReference type="InterPro" id="IPR050123">
    <property type="entry name" value="Prok_molybdopt-oxidoreductase"/>
</dbReference>
<dbReference type="AlphaFoldDB" id="A0A0F9SER8"/>
<evidence type="ECO:0000259" key="11">
    <source>
        <dbReference type="PROSITE" id="PS51669"/>
    </source>
</evidence>
<proteinExistence type="inferred from homology"/>
<organism evidence="13">
    <name type="scientific">marine sediment metagenome</name>
    <dbReference type="NCBI Taxonomy" id="412755"/>
    <lineage>
        <taxon>unclassified sequences</taxon>
        <taxon>metagenomes</taxon>
        <taxon>ecological metagenomes</taxon>
    </lineage>
</organism>
<dbReference type="InterPro" id="IPR006656">
    <property type="entry name" value="Mopterin_OxRdtase"/>
</dbReference>
<comment type="caution">
    <text evidence="13">The sequence shown here is derived from an EMBL/GenBank/DDBJ whole genome shotgun (WGS) entry which is preliminary data.</text>
</comment>
<dbReference type="InterPro" id="IPR009010">
    <property type="entry name" value="Asp_de-COase-like_dom_sf"/>
</dbReference>
<reference evidence="13" key="1">
    <citation type="journal article" date="2015" name="Nature">
        <title>Complex archaea that bridge the gap between prokaryotes and eukaryotes.</title>
        <authorList>
            <person name="Spang A."/>
            <person name="Saw J.H."/>
            <person name="Jorgensen S.L."/>
            <person name="Zaremba-Niedzwiedzka K."/>
            <person name="Martijn J."/>
            <person name="Lind A.E."/>
            <person name="van Eijk R."/>
            <person name="Schleper C."/>
            <person name="Guy L."/>
            <person name="Ettema T.J."/>
        </authorList>
    </citation>
    <scope>NUCLEOTIDE SEQUENCE</scope>
</reference>
<keyword evidence="7" id="KW-0408">Iron</keyword>
<dbReference type="PROSITE" id="PS51669">
    <property type="entry name" value="4FE4S_MOW_BIS_MGD"/>
    <property type="match status" value="1"/>
</dbReference>
<dbReference type="Pfam" id="PF01568">
    <property type="entry name" value="Molydop_binding"/>
    <property type="match status" value="1"/>
</dbReference>
<feature type="domain" description="2Fe-2S ferredoxin-type" evidence="9">
    <location>
        <begin position="21"/>
        <end position="99"/>
    </location>
</feature>